<keyword evidence="3" id="KW-1185">Reference proteome</keyword>
<feature type="signal peptide" evidence="1">
    <location>
        <begin position="1"/>
        <end position="26"/>
    </location>
</feature>
<gene>
    <name evidence="2" type="ORF">HT134_19495</name>
</gene>
<evidence type="ECO:0008006" key="4">
    <source>
        <dbReference type="Google" id="ProtNLM"/>
    </source>
</evidence>
<keyword evidence="1" id="KW-0732">Signal</keyword>
<name>A0A7Y6IQX3_9ACTN</name>
<dbReference type="EMBL" id="JABWGO010000004">
    <property type="protein sequence ID" value="NUW42308.1"/>
    <property type="molecule type" value="Genomic_DNA"/>
</dbReference>
<protein>
    <recommendedName>
        <fullName evidence="4">Secreted protein</fullName>
    </recommendedName>
</protein>
<comment type="caution">
    <text evidence="2">The sequence shown here is derived from an EMBL/GenBank/DDBJ whole genome shotgun (WGS) entry which is preliminary data.</text>
</comment>
<dbReference type="Proteomes" id="UP000546126">
    <property type="component" value="Unassembled WGS sequence"/>
</dbReference>
<proteinExistence type="predicted"/>
<feature type="chain" id="PRO_5030837905" description="Secreted protein" evidence="1">
    <location>
        <begin position="27"/>
        <end position="152"/>
    </location>
</feature>
<accession>A0A7Y6IQX3</accession>
<organism evidence="2 3">
    <name type="scientific">Nonomuraea rhodomycinica</name>
    <dbReference type="NCBI Taxonomy" id="1712872"/>
    <lineage>
        <taxon>Bacteria</taxon>
        <taxon>Bacillati</taxon>
        <taxon>Actinomycetota</taxon>
        <taxon>Actinomycetes</taxon>
        <taxon>Streptosporangiales</taxon>
        <taxon>Streptosporangiaceae</taxon>
        <taxon>Nonomuraea</taxon>
    </lineage>
</organism>
<evidence type="ECO:0000256" key="1">
    <source>
        <dbReference type="SAM" id="SignalP"/>
    </source>
</evidence>
<sequence>MRTLNTMVLGAAVAAAALTAGSPAQASVQTSAQTSPTTVTTAAAAAGSTAMSCREVRVYRPEMRKGHVAATGWAIGCSRNQRTKIMLQRKRWWGWQNISSASWYGAGKKTLYKGCKRGTVFTYRLQGQVSYYAGSKYVVHNGWSPKMRAKCP</sequence>
<reference evidence="2 3" key="1">
    <citation type="submission" date="2020-06" db="EMBL/GenBank/DDBJ databases">
        <authorList>
            <person name="Chanama M."/>
        </authorList>
    </citation>
    <scope>NUCLEOTIDE SEQUENCE [LARGE SCALE GENOMIC DNA]</scope>
    <source>
        <strain evidence="2 3">TBRC6557</strain>
    </source>
</reference>
<evidence type="ECO:0000313" key="3">
    <source>
        <dbReference type="Proteomes" id="UP000546126"/>
    </source>
</evidence>
<dbReference type="AlphaFoldDB" id="A0A7Y6IQX3"/>
<evidence type="ECO:0000313" key="2">
    <source>
        <dbReference type="EMBL" id="NUW42308.1"/>
    </source>
</evidence>
<dbReference type="RefSeq" id="WP_175601853.1">
    <property type="nucleotide sequence ID" value="NZ_JABWGO010000004.1"/>
</dbReference>